<protein>
    <submittedName>
        <fullName evidence="1">Uncharacterized protein</fullName>
    </submittedName>
</protein>
<dbReference type="Proteomes" id="UP001501570">
    <property type="component" value="Unassembled WGS sequence"/>
</dbReference>
<proteinExistence type="predicted"/>
<accession>A0ABP9SLK6</accession>
<keyword evidence="2" id="KW-1185">Reference proteome</keyword>
<name>A0ABP9SLK6_9ACTN</name>
<sequence length="145" mass="16698">MAGPRTINGKMLRALAKRDDEGFKYWRIRMNDDEEAKRTLYAMYYEAFREAADRRFPVGGDVRDIARFLAQPRVPLSPEMKLPVVESEALIRSALGERGLVKGIPKRMVSEIRMQLFVYLVEDLDLPDEKLDTLLEAAEGWVYSS</sequence>
<reference evidence="2" key="1">
    <citation type="journal article" date="2019" name="Int. J. Syst. Evol. Microbiol.">
        <title>The Global Catalogue of Microorganisms (GCM) 10K type strain sequencing project: providing services to taxonomists for standard genome sequencing and annotation.</title>
        <authorList>
            <consortium name="The Broad Institute Genomics Platform"/>
            <consortium name="The Broad Institute Genome Sequencing Center for Infectious Disease"/>
            <person name="Wu L."/>
            <person name="Ma J."/>
        </authorList>
    </citation>
    <scope>NUCLEOTIDE SEQUENCE [LARGE SCALE GENOMIC DNA]</scope>
    <source>
        <strain evidence="2">JCM 18304</strain>
    </source>
</reference>
<comment type="caution">
    <text evidence="1">The sequence shown here is derived from an EMBL/GenBank/DDBJ whole genome shotgun (WGS) entry which is preliminary data.</text>
</comment>
<dbReference type="EMBL" id="BAABJQ010000029">
    <property type="protein sequence ID" value="GAA5197396.1"/>
    <property type="molecule type" value="Genomic_DNA"/>
</dbReference>
<organism evidence="1 2">
    <name type="scientific">Rugosimonospora acidiphila</name>
    <dbReference type="NCBI Taxonomy" id="556531"/>
    <lineage>
        <taxon>Bacteria</taxon>
        <taxon>Bacillati</taxon>
        <taxon>Actinomycetota</taxon>
        <taxon>Actinomycetes</taxon>
        <taxon>Micromonosporales</taxon>
        <taxon>Micromonosporaceae</taxon>
        <taxon>Rugosimonospora</taxon>
    </lineage>
</organism>
<evidence type="ECO:0000313" key="1">
    <source>
        <dbReference type="EMBL" id="GAA5197396.1"/>
    </source>
</evidence>
<evidence type="ECO:0000313" key="2">
    <source>
        <dbReference type="Proteomes" id="UP001501570"/>
    </source>
</evidence>
<gene>
    <name evidence="1" type="ORF">GCM10023322_68560</name>
</gene>